<dbReference type="GO" id="GO:0042887">
    <property type="term" value="F:amide transmembrane transporter activity"/>
    <property type="evidence" value="ECO:0007669"/>
    <property type="project" value="UniProtKB-ARBA"/>
</dbReference>
<reference evidence="10" key="2">
    <citation type="submission" date="2025-08" db="UniProtKB">
        <authorList>
            <consortium name="Ensembl"/>
        </authorList>
    </citation>
    <scope>IDENTIFICATION</scope>
</reference>
<dbReference type="GO" id="GO:0016324">
    <property type="term" value="C:apical plasma membrane"/>
    <property type="evidence" value="ECO:0007669"/>
    <property type="project" value="UniProtKB-ARBA"/>
</dbReference>
<dbReference type="GO" id="GO:0005524">
    <property type="term" value="F:ATP binding"/>
    <property type="evidence" value="ECO:0007669"/>
    <property type="project" value="InterPro"/>
</dbReference>
<evidence type="ECO:0000259" key="9">
    <source>
        <dbReference type="PROSITE" id="PS50893"/>
    </source>
</evidence>
<dbReference type="InterPro" id="IPR003439">
    <property type="entry name" value="ABC_transporter-like_ATP-bd"/>
</dbReference>
<dbReference type="Proteomes" id="UP000005215">
    <property type="component" value="Unassembled WGS sequence"/>
</dbReference>
<reference evidence="10" key="3">
    <citation type="submission" date="2025-09" db="UniProtKB">
        <authorList>
            <consortium name="Ensembl"/>
        </authorList>
    </citation>
    <scope>IDENTIFICATION</scope>
</reference>
<keyword evidence="11" id="KW-1185">Reference proteome</keyword>
<name>I3LWF6_ICTTR</name>
<evidence type="ECO:0000256" key="7">
    <source>
        <dbReference type="SAM" id="MobiDB-lite"/>
    </source>
</evidence>
<comment type="subcellular location">
    <subcellularLocation>
        <location evidence="1">Membrane</location>
        <topology evidence="1">Multi-pass membrane protein</topology>
    </subcellularLocation>
</comment>
<feature type="transmembrane region" description="Helical" evidence="8">
    <location>
        <begin position="405"/>
        <end position="424"/>
    </location>
</feature>
<accession>I3LWF6</accession>
<dbReference type="InterPro" id="IPR027417">
    <property type="entry name" value="P-loop_NTPase"/>
</dbReference>
<evidence type="ECO:0000256" key="2">
    <source>
        <dbReference type="ARBA" id="ARBA00005814"/>
    </source>
</evidence>
<dbReference type="HOGENOM" id="CLU_000604_57_8_1"/>
<feature type="compositionally biased region" description="Polar residues" evidence="7">
    <location>
        <begin position="1"/>
        <end position="15"/>
    </location>
</feature>
<evidence type="ECO:0000256" key="1">
    <source>
        <dbReference type="ARBA" id="ARBA00004141"/>
    </source>
</evidence>
<organism evidence="10 11">
    <name type="scientific">Ictidomys tridecemlineatus</name>
    <name type="common">Thirteen-lined ground squirrel</name>
    <name type="synonym">Spermophilus tridecemlineatus</name>
    <dbReference type="NCBI Taxonomy" id="43179"/>
    <lineage>
        <taxon>Eukaryota</taxon>
        <taxon>Metazoa</taxon>
        <taxon>Chordata</taxon>
        <taxon>Craniata</taxon>
        <taxon>Vertebrata</taxon>
        <taxon>Euteleostomi</taxon>
        <taxon>Mammalia</taxon>
        <taxon>Eutheria</taxon>
        <taxon>Euarchontoglires</taxon>
        <taxon>Glires</taxon>
        <taxon>Rodentia</taxon>
        <taxon>Sciuromorpha</taxon>
        <taxon>Sciuridae</taxon>
        <taxon>Xerinae</taxon>
        <taxon>Marmotini</taxon>
        <taxon>Ictidomys</taxon>
    </lineage>
</organism>
<dbReference type="Pfam" id="PF19055">
    <property type="entry name" value="ABC2_membrane_7"/>
    <property type="match status" value="1"/>
</dbReference>
<evidence type="ECO:0000313" key="10">
    <source>
        <dbReference type="Ensembl" id="ENSSTOP00000000310.3"/>
    </source>
</evidence>
<evidence type="ECO:0000256" key="5">
    <source>
        <dbReference type="ARBA" id="ARBA00022989"/>
    </source>
</evidence>
<feature type="region of interest" description="Disordered" evidence="7">
    <location>
        <begin position="1"/>
        <end position="31"/>
    </location>
</feature>
<dbReference type="Ensembl" id="ENSSTOT00000000346.3">
    <property type="protein sequence ID" value="ENSSTOP00000000310.3"/>
    <property type="gene ID" value="ENSSTOG00000000345.3"/>
</dbReference>
<dbReference type="STRING" id="43179.ENSSTOP00000000310"/>
<feature type="domain" description="ABC transporter" evidence="9">
    <location>
        <begin position="33"/>
        <end position="281"/>
    </location>
</feature>
<keyword evidence="3" id="KW-0813">Transport</keyword>
<dbReference type="InterPro" id="IPR043926">
    <property type="entry name" value="ABCG_dom"/>
</dbReference>
<feature type="transmembrane region" description="Helical" evidence="8">
    <location>
        <begin position="509"/>
        <end position="526"/>
    </location>
</feature>
<comment type="similarity">
    <text evidence="2">Belongs to the ABC transporter superfamily. ABCG family. Eye pigment precursor importer (TC 3.A.1.204) subfamily.</text>
</comment>
<evidence type="ECO:0000256" key="3">
    <source>
        <dbReference type="ARBA" id="ARBA00022448"/>
    </source>
</evidence>
<dbReference type="Gene3D" id="3.40.50.300">
    <property type="entry name" value="P-loop containing nucleotide triphosphate hydrolases"/>
    <property type="match status" value="1"/>
</dbReference>
<dbReference type="SUPFAM" id="SSF52540">
    <property type="entry name" value="P-loop containing nucleoside triphosphate hydrolases"/>
    <property type="match status" value="1"/>
</dbReference>
<dbReference type="FunFam" id="3.40.50.300:FF:000622">
    <property type="entry name" value="ATP-binding cassette sub-family G member 2"/>
    <property type="match status" value="1"/>
</dbReference>
<keyword evidence="5 8" id="KW-1133">Transmembrane helix</keyword>
<dbReference type="GeneTree" id="ENSGT00940000160729"/>
<sequence>MSSSNDLCSISMSQRNSDDLPETTSSDKKGPVLSFHNVSYHVKEKKSFPFDQKTTEEKGLWNINRIMKPGLNAIVGHQGRGKSLLLDILAARKEPRVLYENVWVHEVPHPDNFQCNSGYVVQDDIVMSTLTVRENMWFSASLRLPTTMSKKRKNKRIKKVIEKLGLCEVADSKVICLGMENAHGERKLISIGMELILDPSILFLNEPTTGLDWNTAYKVIKLLKSLSEQGPTIIFSIYHSQYSIVQLFDSLTILASGKLMYHGPAKMALEYFKSAGYSCEHYVNPVEVFFEIINGIIKQKSKANNSEMPSKNEKSVIEALADFYTKSSICGETKSELQQLSNDQNKKSLFREEISYVTSFGHQLIVITWRSFQNLVGRPQPWIAQRTDSIVLGPRGGRNNQTKQGYSRLFFVLFFCFCFFSHLLSQVVYMKINLACFGGARDTSPLSCYLPTMKYTIKVNIKLGKNLLATVETFFIMIFTLMMVAFSSISMSLAIGINHNDVTITRQVMNFYFTFMLMIGGLPLYLRSMAPQILWLQYFSIPYYGFTALQHNEFWGRYFCPALSITCGDNCPNYVM</sequence>
<evidence type="ECO:0000256" key="4">
    <source>
        <dbReference type="ARBA" id="ARBA00022692"/>
    </source>
</evidence>
<dbReference type="eggNOG" id="KOG0061">
    <property type="taxonomic scope" value="Eukaryota"/>
</dbReference>
<evidence type="ECO:0000256" key="6">
    <source>
        <dbReference type="ARBA" id="ARBA00023136"/>
    </source>
</evidence>
<dbReference type="PROSITE" id="PS50893">
    <property type="entry name" value="ABC_TRANSPORTER_2"/>
    <property type="match status" value="1"/>
</dbReference>
<dbReference type="InParanoid" id="I3LWF6"/>
<dbReference type="Pfam" id="PF00005">
    <property type="entry name" value="ABC_tran"/>
    <property type="match status" value="1"/>
</dbReference>
<dbReference type="InterPro" id="IPR013525">
    <property type="entry name" value="ABC2_TM"/>
</dbReference>
<protein>
    <recommendedName>
        <fullName evidence="9">ABC transporter domain-containing protein</fullName>
    </recommendedName>
</protein>
<dbReference type="Pfam" id="PF01061">
    <property type="entry name" value="ABC2_membrane"/>
    <property type="match status" value="1"/>
</dbReference>
<dbReference type="PANTHER" id="PTHR48041">
    <property type="entry name" value="ABC TRANSPORTER G FAMILY MEMBER 28"/>
    <property type="match status" value="1"/>
</dbReference>
<reference evidence="11" key="1">
    <citation type="submission" date="2011-11" db="EMBL/GenBank/DDBJ databases">
        <title>The Draft Genome of Spermophilus tridecemlineatus.</title>
        <authorList>
            <consortium name="The Broad Institute Genome Assembly &amp; Analysis Group"/>
            <consortium name="Computational R&amp;D Group"/>
            <consortium name="and Sequencing Platform"/>
            <person name="Di Palma F."/>
            <person name="Alfoldi J."/>
            <person name="Johnson J."/>
            <person name="Berlin A."/>
            <person name="Gnerre S."/>
            <person name="Jaffe D."/>
            <person name="MacCallum I."/>
            <person name="Young S."/>
            <person name="Walker B.J."/>
            <person name="Lindblad-Toh K."/>
        </authorList>
    </citation>
    <scope>NUCLEOTIDE SEQUENCE [LARGE SCALE GENOMIC DNA]</scope>
</reference>
<dbReference type="GO" id="GO:0016887">
    <property type="term" value="F:ATP hydrolysis activity"/>
    <property type="evidence" value="ECO:0007669"/>
    <property type="project" value="InterPro"/>
</dbReference>
<dbReference type="EMBL" id="AGTP01116416">
    <property type="status" value="NOT_ANNOTATED_CDS"/>
    <property type="molecule type" value="Genomic_DNA"/>
</dbReference>
<evidence type="ECO:0000256" key="8">
    <source>
        <dbReference type="SAM" id="Phobius"/>
    </source>
</evidence>
<dbReference type="PANTHER" id="PTHR48041:SF70">
    <property type="entry name" value="ATP-BINDING CASSETTE SUB-FAMILY G MEMBER 3"/>
    <property type="match status" value="1"/>
</dbReference>
<dbReference type="GO" id="GO:0032217">
    <property type="term" value="F:riboflavin transmembrane transporter activity"/>
    <property type="evidence" value="ECO:0007669"/>
    <property type="project" value="TreeGrafter"/>
</dbReference>
<dbReference type="GO" id="GO:0015562">
    <property type="term" value="F:efflux transmembrane transporter activity"/>
    <property type="evidence" value="ECO:0007669"/>
    <property type="project" value="UniProtKB-ARBA"/>
</dbReference>
<feature type="transmembrane region" description="Helical" evidence="8">
    <location>
        <begin position="474"/>
        <end position="497"/>
    </location>
</feature>
<dbReference type="AlphaFoldDB" id="I3LWF6"/>
<proteinExistence type="inferred from homology"/>
<dbReference type="GO" id="GO:0140359">
    <property type="term" value="F:ABC-type transporter activity"/>
    <property type="evidence" value="ECO:0007669"/>
    <property type="project" value="InterPro"/>
</dbReference>
<keyword evidence="6 8" id="KW-0472">Membrane</keyword>
<keyword evidence="4 8" id="KW-0812">Transmembrane</keyword>
<dbReference type="InterPro" id="IPR050352">
    <property type="entry name" value="ABCG_transporters"/>
</dbReference>
<evidence type="ECO:0000313" key="11">
    <source>
        <dbReference type="Proteomes" id="UP000005215"/>
    </source>
</evidence>